<dbReference type="PROSITE" id="PS00028">
    <property type="entry name" value="ZINC_FINGER_C2H2_1"/>
    <property type="match status" value="6"/>
</dbReference>
<dbReference type="InterPro" id="IPR000210">
    <property type="entry name" value="BTB/POZ_dom"/>
</dbReference>
<keyword evidence="4 10" id="KW-0863">Zinc-finger</keyword>
<dbReference type="Pfam" id="PF00096">
    <property type="entry name" value="zf-C2H2"/>
    <property type="match status" value="3"/>
</dbReference>
<evidence type="ECO:0000256" key="6">
    <source>
        <dbReference type="ARBA" id="ARBA00023015"/>
    </source>
</evidence>
<dbReference type="AlphaFoldDB" id="A0A1S3JVH0"/>
<dbReference type="InterPro" id="IPR050752">
    <property type="entry name" value="C2H2-ZF_domain"/>
</dbReference>
<name>A0A1S3JVH0_LINAN</name>
<evidence type="ECO:0000256" key="2">
    <source>
        <dbReference type="ARBA" id="ARBA00022723"/>
    </source>
</evidence>
<evidence type="ECO:0000256" key="8">
    <source>
        <dbReference type="ARBA" id="ARBA00023163"/>
    </source>
</evidence>
<keyword evidence="3" id="KW-0677">Repeat</keyword>
<dbReference type="SUPFAM" id="SSF57667">
    <property type="entry name" value="beta-beta-alpha zinc fingers"/>
    <property type="match status" value="4"/>
</dbReference>
<keyword evidence="14" id="KW-1185">Reference proteome</keyword>
<dbReference type="PROSITE" id="PS50097">
    <property type="entry name" value="BTB"/>
    <property type="match status" value="1"/>
</dbReference>
<feature type="compositionally biased region" description="Polar residues" evidence="11">
    <location>
        <begin position="847"/>
        <end position="871"/>
    </location>
</feature>
<feature type="domain" description="C2H2-type" evidence="13">
    <location>
        <begin position="741"/>
        <end position="768"/>
    </location>
</feature>
<feature type="domain" description="C2H2-type" evidence="13">
    <location>
        <begin position="558"/>
        <end position="590"/>
    </location>
</feature>
<feature type="region of interest" description="Disordered" evidence="11">
    <location>
        <begin position="841"/>
        <end position="920"/>
    </location>
</feature>
<dbReference type="CDD" id="cd18186">
    <property type="entry name" value="BTB_POZ_ZBTB_KLHL-like"/>
    <property type="match status" value="1"/>
</dbReference>
<dbReference type="SUPFAM" id="SSF54695">
    <property type="entry name" value="POZ domain"/>
    <property type="match status" value="1"/>
</dbReference>
<dbReference type="Pfam" id="PF00651">
    <property type="entry name" value="BTB"/>
    <property type="match status" value="1"/>
</dbReference>
<keyword evidence="8" id="KW-0804">Transcription</keyword>
<dbReference type="RefSeq" id="XP_013414287.1">
    <property type="nucleotide sequence ID" value="XM_013558833.2"/>
</dbReference>
<dbReference type="InParanoid" id="A0A1S3JVH0"/>
<dbReference type="GO" id="GO:0000978">
    <property type="term" value="F:RNA polymerase II cis-regulatory region sequence-specific DNA binding"/>
    <property type="evidence" value="ECO:0007669"/>
    <property type="project" value="TreeGrafter"/>
</dbReference>
<dbReference type="PANTHER" id="PTHR24384:SF189">
    <property type="entry name" value="C2H2-TYPE DOMAIN-CONTAINING PROTEIN-RELATED"/>
    <property type="match status" value="1"/>
</dbReference>
<keyword evidence="7" id="KW-0238">DNA-binding</keyword>
<dbReference type="SMART" id="SM00355">
    <property type="entry name" value="ZnF_C2H2"/>
    <property type="match status" value="15"/>
</dbReference>
<accession>A0A1S3JVH0</accession>
<organism evidence="14 15">
    <name type="scientific">Lingula anatina</name>
    <name type="common">Brachiopod</name>
    <name type="synonym">Lingula unguis</name>
    <dbReference type="NCBI Taxonomy" id="7574"/>
    <lineage>
        <taxon>Eukaryota</taxon>
        <taxon>Metazoa</taxon>
        <taxon>Spiralia</taxon>
        <taxon>Lophotrochozoa</taxon>
        <taxon>Brachiopoda</taxon>
        <taxon>Linguliformea</taxon>
        <taxon>Lingulata</taxon>
        <taxon>Lingulida</taxon>
        <taxon>Linguloidea</taxon>
        <taxon>Lingulidae</taxon>
        <taxon>Lingula</taxon>
    </lineage>
</organism>
<dbReference type="SMART" id="SM00225">
    <property type="entry name" value="BTB"/>
    <property type="match status" value="1"/>
</dbReference>
<evidence type="ECO:0000313" key="14">
    <source>
        <dbReference type="Proteomes" id="UP000085678"/>
    </source>
</evidence>
<comment type="subcellular location">
    <subcellularLocation>
        <location evidence="1">Nucleus</location>
    </subcellularLocation>
</comment>
<keyword evidence="9" id="KW-0539">Nucleus</keyword>
<evidence type="ECO:0000256" key="9">
    <source>
        <dbReference type="ARBA" id="ARBA00023242"/>
    </source>
</evidence>
<dbReference type="GeneID" id="106176443"/>
<keyword evidence="6" id="KW-0805">Transcription regulation</keyword>
<dbReference type="PROSITE" id="PS50157">
    <property type="entry name" value="ZINC_FINGER_C2H2_2"/>
    <property type="match status" value="6"/>
</dbReference>
<evidence type="ECO:0000313" key="15">
    <source>
        <dbReference type="RefSeq" id="XP_013414287.1"/>
    </source>
</evidence>
<dbReference type="Gene3D" id="3.30.160.60">
    <property type="entry name" value="Classic Zinc Finger"/>
    <property type="match status" value="5"/>
</dbReference>
<dbReference type="InterPro" id="IPR013087">
    <property type="entry name" value="Znf_C2H2_type"/>
</dbReference>
<feature type="domain" description="BTB" evidence="12">
    <location>
        <begin position="33"/>
        <end position="96"/>
    </location>
</feature>
<feature type="compositionally biased region" description="Polar residues" evidence="11">
    <location>
        <begin position="880"/>
        <end position="904"/>
    </location>
</feature>
<dbReference type="GO" id="GO:0000981">
    <property type="term" value="F:DNA-binding transcription factor activity, RNA polymerase II-specific"/>
    <property type="evidence" value="ECO:0007669"/>
    <property type="project" value="TreeGrafter"/>
</dbReference>
<dbReference type="InterPro" id="IPR011333">
    <property type="entry name" value="SKP1/BTB/POZ_sf"/>
</dbReference>
<protein>
    <submittedName>
        <fullName evidence="15">Zinc finger protein 91</fullName>
    </submittedName>
</protein>
<evidence type="ECO:0000256" key="11">
    <source>
        <dbReference type="SAM" id="MobiDB-lite"/>
    </source>
</evidence>
<evidence type="ECO:0000259" key="12">
    <source>
        <dbReference type="PROSITE" id="PS50097"/>
    </source>
</evidence>
<dbReference type="Gene3D" id="3.30.710.10">
    <property type="entry name" value="Potassium Channel Kv1.1, Chain A"/>
    <property type="match status" value="1"/>
</dbReference>
<proteinExistence type="predicted"/>
<dbReference type="InterPro" id="IPR036236">
    <property type="entry name" value="Znf_C2H2_sf"/>
</dbReference>
<dbReference type="KEGG" id="lak:106176443"/>
<evidence type="ECO:0000256" key="5">
    <source>
        <dbReference type="ARBA" id="ARBA00022833"/>
    </source>
</evidence>
<keyword evidence="2" id="KW-0479">Metal-binding</keyword>
<reference evidence="15" key="1">
    <citation type="submission" date="2025-08" db="UniProtKB">
        <authorList>
            <consortium name="RefSeq"/>
        </authorList>
    </citation>
    <scope>IDENTIFICATION</scope>
    <source>
        <tissue evidence="15">Gonads</tissue>
    </source>
</reference>
<dbReference type="OMA" id="CATKLAN"/>
<dbReference type="PANTHER" id="PTHR24384">
    <property type="entry name" value="FINGER PUTATIVE TRANSCRIPTION FACTOR FAMILY-RELATED"/>
    <property type="match status" value="1"/>
</dbReference>
<evidence type="ECO:0000259" key="13">
    <source>
        <dbReference type="PROSITE" id="PS50157"/>
    </source>
</evidence>
<feature type="domain" description="C2H2-type" evidence="13">
    <location>
        <begin position="713"/>
        <end position="740"/>
    </location>
</feature>
<evidence type="ECO:0000256" key="1">
    <source>
        <dbReference type="ARBA" id="ARBA00004123"/>
    </source>
</evidence>
<dbReference type="Proteomes" id="UP000085678">
    <property type="component" value="Unplaced"/>
</dbReference>
<feature type="domain" description="C2H2-type" evidence="13">
    <location>
        <begin position="769"/>
        <end position="799"/>
    </location>
</feature>
<evidence type="ECO:0000256" key="7">
    <source>
        <dbReference type="ARBA" id="ARBA00023125"/>
    </source>
</evidence>
<feature type="domain" description="C2H2-type" evidence="13">
    <location>
        <begin position="649"/>
        <end position="677"/>
    </location>
</feature>
<keyword evidence="5" id="KW-0862">Zinc</keyword>
<dbReference type="GO" id="GO:0008270">
    <property type="term" value="F:zinc ion binding"/>
    <property type="evidence" value="ECO:0007669"/>
    <property type="project" value="UniProtKB-KW"/>
</dbReference>
<dbReference type="OrthoDB" id="6282027at2759"/>
<gene>
    <name evidence="15" type="primary">LOC106176443</name>
</gene>
<sequence>MPGEKTFTVRPSVLYPSEILSKLNAWRMQGTFCDICLQAVDGTSSAAHRLVLAAASQYFAKILQEESSDIYNLRLSQKDLGLLLDYVYGKDVILTMSEAMLLKKIASEYGFSSLYETLSICVLKNPCADKKSILPEIIPKNVKAVGKNEKETLANVILKPSAEKEKKMGLKKGFNTSCRIFSKKQNLLYLQIKRKYLVRAHYKKKFVRSNEKWHACYKCCSCFMSARNLHFHEKLKHSFTGKASTKELNKLKCHSQTEKELKVSLSLKAGQEKIEQKRRKIKVSSFDVFPCSYCFKEYKSYDKMKNHLRTCATKLDAIKKIKINIRNQTARAEDYEFPEEDDEENLGNLDPIYENSSETRTLYETNMKEDNMSDKQRTQDIMDIRITRSVATTSLLRYQFTATSMDRERLITDESVEEILACSICGAEQLSRDSLQLHLAVEHLQGPRFTRPVPCPVCSVPYDFKVLLLIHVRTKHVKEEQIHTWSQISVCDENGCNAILLGSAERERHMDIHARRKERNKKTFKCLKCTAVFDSSSTLRDHARDCPGVPKKLRSPSYKCKLCGAGFVKMQCLWRHEHTKHGISHDDKKLHCAHKSCKFQCFTSTQMSLHQNCHKETKSFACDKCGKTYKAKKNLHQHYRLIHELKDKQICKKCGKTLRTASTLQKHETRCGVKDRPLKCPQCNLSFITADSESLDYHMFAKHGIVPKNRDIHICEVCGYQTTRKAILKKHLISHSEERNFKCSYCDRAFKHRNTLLQHTKIHSDDRPFQCQMCNYSAKKSTSLQSHIRLQHTHKGLKPYKCPYCSHCATVRWNCHKHITTAHPGKEVRVELLACEPSDQKVAAQDGGTTDELSTGRNNQNASTASQNLSEKSSKDNRFPPSSNLQIYQSSSGSLPGHLNTSGVENAGATEEGQTQQKDKTLYSPGVDSAVYDIGTLMNSSGLW</sequence>
<feature type="domain" description="C2H2-type" evidence="13">
    <location>
        <begin position="620"/>
        <end position="648"/>
    </location>
</feature>
<evidence type="ECO:0000256" key="10">
    <source>
        <dbReference type="PROSITE-ProRule" id="PRU00042"/>
    </source>
</evidence>
<evidence type="ECO:0000256" key="4">
    <source>
        <dbReference type="ARBA" id="ARBA00022771"/>
    </source>
</evidence>
<evidence type="ECO:0000256" key="3">
    <source>
        <dbReference type="ARBA" id="ARBA00022737"/>
    </source>
</evidence>